<keyword evidence="3" id="KW-1185">Reference proteome</keyword>
<dbReference type="RefSeq" id="WP_066471215.1">
    <property type="nucleotide sequence ID" value="NZ_BCNT01000001.1"/>
</dbReference>
<feature type="region of interest" description="Disordered" evidence="1">
    <location>
        <begin position="141"/>
        <end position="210"/>
    </location>
</feature>
<comment type="caution">
    <text evidence="2">The sequence shown here is derived from an EMBL/GenBank/DDBJ whole genome shotgun (WGS) entry which is preliminary data.</text>
</comment>
<evidence type="ECO:0000256" key="1">
    <source>
        <dbReference type="SAM" id="MobiDB-lite"/>
    </source>
</evidence>
<accession>A0ABW5URD0</accession>
<protein>
    <recommendedName>
        <fullName evidence="4">Replication protein</fullName>
    </recommendedName>
</protein>
<proteinExistence type="predicted"/>
<gene>
    <name evidence="2" type="ORF">ACFSW6_18115</name>
</gene>
<evidence type="ECO:0000313" key="3">
    <source>
        <dbReference type="Proteomes" id="UP001597463"/>
    </source>
</evidence>
<dbReference type="EMBL" id="JBHUMV010000008">
    <property type="protein sequence ID" value="MFD2755988.1"/>
    <property type="molecule type" value="Genomic_DNA"/>
</dbReference>
<evidence type="ECO:0008006" key="4">
    <source>
        <dbReference type="Google" id="ProtNLM"/>
    </source>
</evidence>
<name>A0ABW5URD0_9BURK</name>
<reference evidence="3" key="1">
    <citation type="journal article" date="2019" name="Int. J. Syst. Evol. Microbiol.">
        <title>The Global Catalogue of Microorganisms (GCM) 10K type strain sequencing project: providing services to taxonomists for standard genome sequencing and annotation.</title>
        <authorList>
            <consortium name="The Broad Institute Genomics Platform"/>
            <consortium name="The Broad Institute Genome Sequencing Center for Infectious Disease"/>
            <person name="Wu L."/>
            <person name="Ma J."/>
        </authorList>
    </citation>
    <scope>NUCLEOTIDE SEQUENCE [LARGE SCALE GENOMIC DNA]</scope>
    <source>
        <strain evidence="3">TISTR 1906</strain>
    </source>
</reference>
<organism evidence="2 3">
    <name type="scientific">Comamonas terrae</name>
    <dbReference type="NCBI Taxonomy" id="673548"/>
    <lineage>
        <taxon>Bacteria</taxon>
        <taxon>Pseudomonadati</taxon>
        <taxon>Pseudomonadota</taxon>
        <taxon>Betaproteobacteria</taxon>
        <taxon>Burkholderiales</taxon>
        <taxon>Comamonadaceae</taxon>
        <taxon>Comamonas</taxon>
    </lineage>
</organism>
<evidence type="ECO:0000313" key="2">
    <source>
        <dbReference type="EMBL" id="MFD2755988.1"/>
    </source>
</evidence>
<sequence length="320" mass="35637">MRDYSKAVPKMWHGKTMKALRKHPEGLIVALYLMTSPSSNMLGLFAQPILYMAYETGLGEEGARKGLQHCIEAGYCSYDEESEFVWVHEMAGYQISKELKASDLRCKGIQKDYDSLPDNPFLGAFFERYAAAFHLTNPRGIEGASQGPCKPHRSQEQEQEQEQELNKGPNGPVGGADGEGDPAEPTVPVGDPAEPAEAGDDAGDGKIPPCPVDTIVDLYHEQLPELPRVRLLNDKRKRALRRVWRWVLTSKKSDGTPRATTPEEACGWLREYFHRATKNDFLMGRAHRSAEHAGWQCDLDFLLTDRGMAHVIEKTKGGAA</sequence>
<dbReference type="Proteomes" id="UP001597463">
    <property type="component" value="Unassembled WGS sequence"/>
</dbReference>